<dbReference type="GO" id="GO:0015149">
    <property type="term" value="F:hexose transmembrane transporter activity"/>
    <property type="evidence" value="ECO:0007669"/>
    <property type="project" value="TreeGrafter"/>
</dbReference>
<feature type="transmembrane region" description="Helical" evidence="5">
    <location>
        <begin position="61"/>
        <end position="82"/>
    </location>
</feature>
<proteinExistence type="predicted"/>
<feature type="transmembrane region" description="Helical" evidence="5">
    <location>
        <begin position="199"/>
        <end position="222"/>
    </location>
</feature>
<evidence type="ECO:0000313" key="7">
    <source>
        <dbReference type="Proteomes" id="UP000887574"/>
    </source>
</evidence>
<accession>A0A915DA91</accession>
<organism evidence="7 8">
    <name type="scientific">Ditylenchus dipsaci</name>
    <dbReference type="NCBI Taxonomy" id="166011"/>
    <lineage>
        <taxon>Eukaryota</taxon>
        <taxon>Metazoa</taxon>
        <taxon>Ecdysozoa</taxon>
        <taxon>Nematoda</taxon>
        <taxon>Chromadorea</taxon>
        <taxon>Rhabditida</taxon>
        <taxon>Tylenchina</taxon>
        <taxon>Tylenchomorpha</taxon>
        <taxon>Sphaerularioidea</taxon>
        <taxon>Anguinidae</taxon>
        <taxon>Anguininae</taxon>
        <taxon>Ditylenchus</taxon>
    </lineage>
</organism>
<keyword evidence="3 5" id="KW-1133">Transmembrane helix</keyword>
<dbReference type="SUPFAM" id="SSF103473">
    <property type="entry name" value="MFS general substrate transporter"/>
    <property type="match status" value="1"/>
</dbReference>
<feature type="transmembrane region" description="Helical" evidence="5">
    <location>
        <begin position="172"/>
        <end position="193"/>
    </location>
</feature>
<keyword evidence="4 5" id="KW-0472">Membrane</keyword>
<dbReference type="Pfam" id="PF00083">
    <property type="entry name" value="Sugar_tr"/>
    <property type="match status" value="1"/>
</dbReference>
<comment type="subcellular location">
    <subcellularLocation>
        <location evidence="1">Membrane</location>
        <topology evidence="1">Multi-pass membrane protein</topology>
    </subcellularLocation>
</comment>
<sequence>MNIICSGFFFYLVRNSSSTIKNRTVKATVLSEIFLNVIPAFFGYFFGQITGVSLANYAGQFALFLCTLDVALCGTYYSLILMRNKSKTTVSIVSTMSNVIKQFLSSLCAFLYNTAAEGFKAFIEESYKRRGSPISSSHLLWFWSLTLNCLIIGNFFGTFYTPLLTEKMGRKFTLVFGNIGMFIASLIGAISILTSQPELFVFGRILGSAMAATNFVALSLIMTECAATKHRGTCFFIAGVSFSAASVLGMVLGMKFFLGHHIFALVAIGVIPTIFGCLMTIPMKESPKFLLVNCQNKQGAKKSLIFYQGHDIDHEEIMDHTIAEEEDTRSNIPTLVLVKEVFCRPYLRRALFLGMCSLQLIVGVWNITTELLSAHFTSDKSELYSTVLFGVNFIAGLIGVFAITRIKRRTVMLISSSLNVFALFTYVVFDRLAFSISDTFIYACLVSMFLYNFSYGIGIGTISFYITGELLPQLHRSVGQSVVFFVTLVISFLFSFLTLPAYKYYNRPGTRKSTRLCRNSKHPLSQEKQLIYLILLTLTEISR</sequence>
<feature type="transmembrane region" description="Helical" evidence="5">
    <location>
        <begin position="234"/>
        <end position="256"/>
    </location>
</feature>
<dbReference type="PANTHER" id="PTHR23503:SF108">
    <property type="entry name" value="MAJOR FACILITATOR SUPERFAMILY (MFS) PROFILE DOMAIN-CONTAINING PROTEIN"/>
    <property type="match status" value="1"/>
</dbReference>
<dbReference type="WBParaSite" id="jg17501">
    <property type="protein sequence ID" value="jg17501"/>
    <property type="gene ID" value="jg17501"/>
</dbReference>
<feature type="transmembrane region" description="Helical" evidence="5">
    <location>
        <begin position="33"/>
        <end position="55"/>
    </location>
</feature>
<dbReference type="PROSITE" id="PS50850">
    <property type="entry name" value="MFS"/>
    <property type="match status" value="1"/>
</dbReference>
<protein>
    <submittedName>
        <fullName evidence="8">Major facilitator superfamily (MFS) profile domain-containing protein</fullName>
    </submittedName>
</protein>
<dbReference type="AlphaFoldDB" id="A0A915DA91"/>
<feature type="domain" description="Major facilitator superfamily (MFS) profile" evidence="6">
    <location>
        <begin position="94"/>
        <end position="543"/>
    </location>
</feature>
<evidence type="ECO:0000256" key="4">
    <source>
        <dbReference type="ARBA" id="ARBA00023136"/>
    </source>
</evidence>
<evidence type="ECO:0000259" key="6">
    <source>
        <dbReference type="PROSITE" id="PS50850"/>
    </source>
</evidence>
<evidence type="ECO:0000313" key="8">
    <source>
        <dbReference type="WBParaSite" id="jg17501"/>
    </source>
</evidence>
<feature type="transmembrane region" description="Helical" evidence="5">
    <location>
        <begin position="350"/>
        <end position="368"/>
    </location>
</feature>
<reference evidence="8" key="1">
    <citation type="submission" date="2022-11" db="UniProtKB">
        <authorList>
            <consortium name="WormBaseParasite"/>
        </authorList>
    </citation>
    <scope>IDENTIFICATION</scope>
</reference>
<dbReference type="InterPro" id="IPR020846">
    <property type="entry name" value="MFS_dom"/>
</dbReference>
<dbReference type="InterPro" id="IPR005828">
    <property type="entry name" value="MFS_sugar_transport-like"/>
</dbReference>
<keyword evidence="2 5" id="KW-0812">Transmembrane</keyword>
<evidence type="ECO:0000256" key="5">
    <source>
        <dbReference type="SAM" id="Phobius"/>
    </source>
</evidence>
<feature type="transmembrane region" description="Helical" evidence="5">
    <location>
        <begin position="410"/>
        <end position="428"/>
    </location>
</feature>
<dbReference type="GO" id="GO:0016020">
    <property type="term" value="C:membrane"/>
    <property type="evidence" value="ECO:0007669"/>
    <property type="project" value="UniProtKB-SubCell"/>
</dbReference>
<feature type="transmembrane region" description="Helical" evidence="5">
    <location>
        <begin position="103"/>
        <end position="123"/>
    </location>
</feature>
<feature type="transmembrane region" description="Helical" evidence="5">
    <location>
        <begin position="139"/>
        <end position="160"/>
    </location>
</feature>
<evidence type="ECO:0000256" key="2">
    <source>
        <dbReference type="ARBA" id="ARBA00022692"/>
    </source>
</evidence>
<dbReference type="Proteomes" id="UP000887574">
    <property type="component" value="Unplaced"/>
</dbReference>
<evidence type="ECO:0000256" key="3">
    <source>
        <dbReference type="ARBA" id="ARBA00022989"/>
    </source>
</evidence>
<dbReference type="InterPro" id="IPR036259">
    <property type="entry name" value="MFS_trans_sf"/>
</dbReference>
<name>A0A915DA91_9BILA</name>
<feature type="transmembrane region" description="Helical" evidence="5">
    <location>
        <begin position="440"/>
        <end position="466"/>
    </location>
</feature>
<dbReference type="InterPro" id="IPR045263">
    <property type="entry name" value="GLUT"/>
</dbReference>
<dbReference type="Gene3D" id="1.20.1250.20">
    <property type="entry name" value="MFS general substrate transporter like domains"/>
    <property type="match status" value="1"/>
</dbReference>
<feature type="transmembrane region" description="Helical" evidence="5">
    <location>
        <begin position="262"/>
        <end position="281"/>
    </location>
</feature>
<keyword evidence="7" id="KW-1185">Reference proteome</keyword>
<dbReference type="PANTHER" id="PTHR23503">
    <property type="entry name" value="SOLUTE CARRIER FAMILY 2"/>
    <property type="match status" value="1"/>
</dbReference>
<feature type="transmembrane region" description="Helical" evidence="5">
    <location>
        <begin position="478"/>
        <end position="502"/>
    </location>
</feature>
<feature type="transmembrane region" description="Helical" evidence="5">
    <location>
        <begin position="383"/>
        <end position="403"/>
    </location>
</feature>
<evidence type="ECO:0000256" key="1">
    <source>
        <dbReference type="ARBA" id="ARBA00004141"/>
    </source>
</evidence>